<protein>
    <recommendedName>
        <fullName evidence="4">DUF2267 domain-containing protein</fullName>
    </recommendedName>
</protein>
<dbReference type="EMBL" id="BSBI01000001">
    <property type="protein sequence ID" value="GLF93358.1"/>
    <property type="molecule type" value="Genomic_DNA"/>
</dbReference>
<accession>A0ABQ5NSK8</accession>
<proteinExistence type="predicted"/>
<evidence type="ECO:0000313" key="3">
    <source>
        <dbReference type="Proteomes" id="UP001291653"/>
    </source>
</evidence>
<dbReference type="Proteomes" id="UP001291653">
    <property type="component" value="Unassembled WGS sequence"/>
</dbReference>
<name>A0ABQ5NSK8_9ACTN</name>
<feature type="region of interest" description="Disordered" evidence="1">
    <location>
        <begin position="37"/>
        <end position="60"/>
    </location>
</feature>
<evidence type="ECO:0000256" key="1">
    <source>
        <dbReference type="SAM" id="MobiDB-lite"/>
    </source>
</evidence>
<reference evidence="2 3" key="1">
    <citation type="submission" date="2022-10" db="EMBL/GenBank/DDBJ databases">
        <title>Draft genome sequence of Streptomyces sp. YSPA8.</title>
        <authorList>
            <person name="Moriuchi R."/>
            <person name="Dohra H."/>
            <person name="Yamamura H."/>
            <person name="Kodani S."/>
        </authorList>
    </citation>
    <scope>NUCLEOTIDE SEQUENCE [LARGE SCALE GENOMIC DNA]</scope>
    <source>
        <strain evidence="2 3">YSPA8</strain>
    </source>
</reference>
<sequence length="60" mass="6564">MAVQEAPIYDRLIAELGDVPTEVRQEAERTLRDLDRVIRPGGPQAPVVRPYAAGSLPPGR</sequence>
<comment type="caution">
    <text evidence="2">The sequence shown here is derived from an EMBL/GenBank/DDBJ whole genome shotgun (WGS) entry which is preliminary data.</text>
</comment>
<evidence type="ECO:0008006" key="4">
    <source>
        <dbReference type="Google" id="ProtNLM"/>
    </source>
</evidence>
<keyword evidence="3" id="KW-1185">Reference proteome</keyword>
<evidence type="ECO:0000313" key="2">
    <source>
        <dbReference type="EMBL" id="GLF93358.1"/>
    </source>
</evidence>
<organism evidence="2 3">
    <name type="scientific">Streptomyces yaizuensis</name>
    <dbReference type="NCBI Taxonomy" id="2989713"/>
    <lineage>
        <taxon>Bacteria</taxon>
        <taxon>Bacillati</taxon>
        <taxon>Actinomycetota</taxon>
        <taxon>Actinomycetes</taxon>
        <taxon>Kitasatosporales</taxon>
        <taxon>Streptomycetaceae</taxon>
        <taxon>Streptomyces</taxon>
    </lineage>
</organism>
<dbReference type="RefSeq" id="WP_323445530.1">
    <property type="nucleotide sequence ID" value="NZ_BSBI01000001.1"/>
</dbReference>
<gene>
    <name evidence="2" type="ORF">SYYSPA8_03695</name>
</gene>